<sequence>MSYPILILDLQILTESAQRGKLQTMFNVAAFPSNIPGHYLWSFAILDNTTGYWRIYEVRKDFSGRFCALRIRNQDPQIGGTVGLIFAMTKRNWLPEVYERCRQVPVPYLLSEADCSRQYVHDVLRHLSDVGILTSQQHVAVMSMMNHLEVQFQYQVMGLGL</sequence>
<reference evidence="1" key="2">
    <citation type="submission" date="2020-05" db="EMBL/GenBank/DDBJ databases">
        <authorList>
            <person name="Kim H.-S."/>
            <person name="Proctor R.H."/>
            <person name="Brown D.W."/>
        </authorList>
    </citation>
    <scope>NUCLEOTIDE SEQUENCE</scope>
    <source>
        <strain evidence="1">NRRL 20472</strain>
    </source>
</reference>
<organism evidence="1 2">
    <name type="scientific">Fusarium sarcochroum</name>
    <dbReference type="NCBI Taxonomy" id="1208366"/>
    <lineage>
        <taxon>Eukaryota</taxon>
        <taxon>Fungi</taxon>
        <taxon>Dikarya</taxon>
        <taxon>Ascomycota</taxon>
        <taxon>Pezizomycotina</taxon>
        <taxon>Sordariomycetes</taxon>
        <taxon>Hypocreomycetidae</taxon>
        <taxon>Hypocreales</taxon>
        <taxon>Nectriaceae</taxon>
        <taxon>Fusarium</taxon>
        <taxon>Fusarium lateritium species complex</taxon>
    </lineage>
</organism>
<keyword evidence="2" id="KW-1185">Reference proteome</keyword>
<reference evidence="1" key="1">
    <citation type="journal article" date="2020" name="BMC Genomics">
        <title>Correction to: Identification and distribution of gene clusters required for synthesis of sphingolipid metabolism inhibitors in diverse species of the filamentous fungus Fusarium.</title>
        <authorList>
            <person name="Kim H.S."/>
            <person name="Lohmar J.M."/>
            <person name="Busman M."/>
            <person name="Brown D.W."/>
            <person name="Naumann T.A."/>
            <person name="Divon H.H."/>
            <person name="Lysoe E."/>
            <person name="Uhlig S."/>
            <person name="Proctor R.H."/>
        </authorList>
    </citation>
    <scope>NUCLEOTIDE SEQUENCE</scope>
    <source>
        <strain evidence="1">NRRL 20472</strain>
    </source>
</reference>
<accession>A0A8H4WPR4</accession>
<name>A0A8H4WPR4_9HYPO</name>
<dbReference type="AlphaFoldDB" id="A0A8H4WPR4"/>
<dbReference type="Proteomes" id="UP000622797">
    <property type="component" value="Unassembled WGS sequence"/>
</dbReference>
<proteinExistence type="predicted"/>
<dbReference type="EMBL" id="JABEXW010001218">
    <property type="protein sequence ID" value="KAF4945737.1"/>
    <property type="molecule type" value="Genomic_DNA"/>
</dbReference>
<evidence type="ECO:0000313" key="1">
    <source>
        <dbReference type="EMBL" id="KAF4945737.1"/>
    </source>
</evidence>
<protein>
    <submittedName>
        <fullName evidence="1">Uncharacterized protein</fullName>
    </submittedName>
</protein>
<evidence type="ECO:0000313" key="2">
    <source>
        <dbReference type="Proteomes" id="UP000622797"/>
    </source>
</evidence>
<comment type="caution">
    <text evidence="1">The sequence shown here is derived from an EMBL/GenBank/DDBJ whole genome shotgun (WGS) entry which is preliminary data.</text>
</comment>
<dbReference type="OrthoDB" id="5083074at2759"/>
<gene>
    <name evidence="1" type="ORF">FSARC_14371</name>
</gene>